<gene>
    <name evidence="2" type="ORF">MNBD_PLANCTO03-82</name>
</gene>
<dbReference type="EMBL" id="UOGK01000354">
    <property type="protein sequence ID" value="VAX40208.1"/>
    <property type="molecule type" value="Genomic_DNA"/>
</dbReference>
<feature type="domain" description="Amine oxidase" evidence="1">
    <location>
        <begin position="22"/>
        <end position="410"/>
    </location>
</feature>
<organism evidence="2">
    <name type="scientific">hydrothermal vent metagenome</name>
    <dbReference type="NCBI Taxonomy" id="652676"/>
    <lineage>
        <taxon>unclassified sequences</taxon>
        <taxon>metagenomes</taxon>
        <taxon>ecological metagenomes</taxon>
    </lineage>
</organism>
<dbReference type="InterPro" id="IPR002937">
    <property type="entry name" value="Amino_oxidase"/>
</dbReference>
<feature type="non-terminal residue" evidence="2">
    <location>
        <position position="413"/>
    </location>
</feature>
<dbReference type="Gene3D" id="3.50.50.60">
    <property type="entry name" value="FAD/NAD(P)-binding domain"/>
    <property type="match status" value="1"/>
</dbReference>
<name>A0A3B1DVR6_9ZZZZ</name>
<evidence type="ECO:0000313" key="2">
    <source>
        <dbReference type="EMBL" id="VAX40208.1"/>
    </source>
</evidence>
<protein>
    <submittedName>
        <fullName evidence="2">Amine oxidase, flavin-containing</fullName>
    </submittedName>
</protein>
<evidence type="ECO:0000259" key="1">
    <source>
        <dbReference type="Pfam" id="PF01593"/>
    </source>
</evidence>
<accession>A0A3B1DVR6</accession>
<dbReference type="AlphaFoldDB" id="A0A3B1DVR6"/>
<dbReference type="InterPro" id="IPR036188">
    <property type="entry name" value="FAD/NAD-bd_sf"/>
</dbReference>
<dbReference type="PANTHER" id="PTHR43734:SF4">
    <property type="entry name" value="AMINE OXIDASE DOMAIN-CONTAINING PROTEIN"/>
    <property type="match status" value="1"/>
</dbReference>
<dbReference type="Pfam" id="PF01593">
    <property type="entry name" value="Amino_oxidase"/>
    <property type="match status" value="1"/>
</dbReference>
<sequence>MSSFAQSVTPESRVLIIGAGPTGLGAGLRLKELGHTNFRVVDRHPYIGGLSASFTDEAGFTWDIGGHVMFSHYDYYDALFDRFMGDEFSLNERESWVRSFDRWVPYPFQNNVRYLPKQAAYECLSGLIKAQTGQGKIASHKDATNFGEFIDAVFGEGIAEHFMRPYNFKVWAHPPEMMNKEWIGERVAVLDIDRALKNVVLESDDFGWGPNNRFKYPLHGGTGEFYRRMGESLGEHLVLGKSVETIDVDTKTVTDADGSTAGYDILITAMPLDVLYRDVLTGEVPESLRARAGELKHSSGYMIGIGIKRPCPSTKSWMYFPEDNCPFYRVTYLSNYSPNMTPDKDRYYSLLCEVSESAHRPVDGEAVLEETITGLENAGLLEPGEREDICDSWVYRAEYSYPTPSVERDAILS</sequence>
<dbReference type="GO" id="GO:0016491">
    <property type="term" value="F:oxidoreductase activity"/>
    <property type="evidence" value="ECO:0007669"/>
    <property type="project" value="InterPro"/>
</dbReference>
<reference evidence="2" key="1">
    <citation type="submission" date="2018-06" db="EMBL/GenBank/DDBJ databases">
        <authorList>
            <person name="Zhirakovskaya E."/>
        </authorList>
    </citation>
    <scope>NUCLEOTIDE SEQUENCE</scope>
</reference>
<dbReference type="PANTHER" id="PTHR43734">
    <property type="entry name" value="PHYTOENE DESATURASE"/>
    <property type="match status" value="1"/>
</dbReference>
<proteinExistence type="predicted"/>
<dbReference type="SUPFAM" id="SSF51905">
    <property type="entry name" value="FAD/NAD(P)-binding domain"/>
    <property type="match status" value="1"/>
</dbReference>
<dbReference type="PRINTS" id="PR00419">
    <property type="entry name" value="ADXRDTASE"/>
</dbReference>